<evidence type="ECO:0000259" key="1">
    <source>
        <dbReference type="Pfam" id="PF08522"/>
    </source>
</evidence>
<dbReference type="Pfam" id="PF14274">
    <property type="entry name" value="BT_3044-like_C"/>
    <property type="match status" value="1"/>
</dbReference>
<name>A0A5J4R7E5_9ZZZZ</name>
<gene>
    <name evidence="3" type="ORF">EZS27_021638</name>
</gene>
<dbReference type="Pfam" id="PF08522">
    <property type="entry name" value="BT_3987-like_N"/>
    <property type="match status" value="1"/>
</dbReference>
<evidence type="ECO:0008006" key="4">
    <source>
        <dbReference type="Google" id="ProtNLM"/>
    </source>
</evidence>
<evidence type="ECO:0000313" key="3">
    <source>
        <dbReference type="EMBL" id="KAA6329569.1"/>
    </source>
</evidence>
<accession>A0A5J4R7E5</accession>
<protein>
    <recommendedName>
        <fullName evidence="4">DUF1735 domain-containing protein</fullName>
    </recommendedName>
</protein>
<comment type="caution">
    <text evidence="3">The sequence shown here is derived from an EMBL/GenBank/DDBJ whole genome shotgun (WGS) entry which is preliminary data.</text>
</comment>
<reference evidence="3" key="1">
    <citation type="submission" date="2019-03" db="EMBL/GenBank/DDBJ databases">
        <title>Single cell metagenomics reveals metabolic interactions within the superorganism composed of flagellate Streblomastix strix and complex community of Bacteroidetes bacteria on its surface.</title>
        <authorList>
            <person name="Treitli S.C."/>
            <person name="Kolisko M."/>
            <person name="Husnik F."/>
            <person name="Keeling P."/>
            <person name="Hampl V."/>
        </authorList>
    </citation>
    <scope>NUCLEOTIDE SEQUENCE</scope>
    <source>
        <strain evidence="3">STM</strain>
    </source>
</reference>
<dbReference type="AlphaFoldDB" id="A0A5J4R7E5"/>
<sequence>MKIRIKTISVLLLSVFFIVTSCENNNPIDEEQYFKQVYIVGAAQVVSSFEIPYADEAQEAYISIATGGSLNIDQDVTVTLGHNSAMIDWYNNKYMIDAPVQYQELGTDRYNIPSMTTTVKAGDVYSRLPFEVYTDGLDCDSLYALTFEIQSVSAYQKNAKDSVLILNFSLINDYSDNYQLSIIRYVVSATLELTLPTTASATRVLKAVDKNTVRFFNETKAELRSSYSSNEAYFNAIKSYCVTFTKDEDNSFIVKAWGELNIVDPGECTYDNGVFSFWYDYMEGTQRYRIQGTLGR</sequence>
<dbReference type="PROSITE" id="PS51257">
    <property type="entry name" value="PROKAR_LIPOPROTEIN"/>
    <property type="match status" value="1"/>
</dbReference>
<organism evidence="3">
    <name type="scientific">termite gut metagenome</name>
    <dbReference type="NCBI Taxonomy" id="433724"/>
    <lineage>
        <taxon>unclassified sequences</taxon>
        <taxon>metagenomes</taxon>
        <taxon>organismal metagenomes</taxon>
    </lineage>
</organism>
<evidence type="ECO:0000259" key="2">
    <source>
        <dbReference type="Pfam" id="PF14274"/>
    </source>
</evidence>
<dbReference type="Gene3D" id="2.60.40.1740">
    <property type="entry name" value="hypothetical protein (bacova_03559)"/>
    <property type="match status" value="1"/>
</dbReference>
<dbReference type="EMBL" id="SNRY01001626">
    <property type="protein sequence ID" value="KAA6329569.1"/>
    <property type="molecule type" value="Genomic_DNA"/>
</dbReference>
<feature type="domain" description="BT-3987-like N-terminal" evidence="1">
    <location>
        <begin position="35"/>
        <end position="155"/>
    </location>
</feature>
<dbReference type="InterPro" id="IPR025371">
    <property type="entry name" value="BT_3044-like_C"/>
</dbReference>
<dbReference type="InterPro" id="IPR013728">
    <property type="entry name" value="BT_3987-like_N"/>
</dbReference>
<feature type="domain" description="BT-3044-like C-terminal" evidence="2">
    <location>
        <begin position="163"/>
        <end position="294"/>
    </location>
</feature>
<proteinExistence type="predicted"/>